<dbReference type="PRINTS" id="PR00109">
    <property type="entry name" value="TYRKINASE"/>
</dbReference>
<proteinExistence type="inferred from homology"/>
<evidence type="ECO:0000256" key="8">
    <source>
        <dbReference type="ARBA" id="ARBA00051245"/>
    </source>
</evidence>
<dbReference type="EC" id="2.7.10.2" evidence="11"/>
<keyword evidence="6" id="KW-0472">Membrane</keyword>
<evidence type="ECO:0000256" key="2">
    <source>
        <dbReference type="ARBA" id="ARBA00022679"/>
    </source>
</evidence>
<dbReference type="AlphaFoldDB" id="A0ABD2PVD4"/>
<organism evidence="14 15">
    <name type="scientific">Cichlidogyrus casuarinus</name>
    <dbReference type="NCBI Taxonomy" id="1844966"/>
    <lineage>
        <taxon>Eukaryota</taxon>
        <taxon>Metazoa</taxon>
        <taxon>Spiralia</taxon>
        <taxon>Lophotrochozoa</taxon>
        <taxon>Platyhelminthes</taxon>
        <taxon>Monogenea</taxon>
        <taxon>Monopisthocotylea</taxon>
        <taxon>Dactylogyridea</taxon>
        <taxon>Ancyrocephalidae</taxon>
        <taxon>Cichlidogyrus</taxon>
    </lineage>
</organism>
<dbReference type="SUPFAM" id="SSF55550">
    <property type="entry name" value="SH2 domain"/>
    <property type="match status" value="1"/>
</dbReference>
<evidence type="ECO:0000313" key="15">
    <source>
        <dbReference type="Proteomes" id="UP001626550"/>
    </source>
</evidence>
<dbReference type="InterPro" id="IPR050198">
    <property type="entry name" value="Non-receptor_tyrosine_kinases"/>
</dbReference>
<evidence type="ECO:0000256" key="9">
    <source>
        <dbReference type="PROSITE-ProRule" id="PRU00191"/>
    </source>
</evidence>
<dbReference type="Gene3D" id="3.30.505.10">
    <property type="entry name" value="SH2 domain"/>
    <property type="match status" value="1"/>
</dbReference>
<reference evidence="14 15" key="1">
    <citation type="submission" date="2024-11" db="EMBL/GenBank/DDBJ databases">
        <title>Adaptive evolution of stress response genes in parasites aligns with host niche diversity.</title>
        <authorList>
            <person name="Hahn C."/>
            <person name="Resl P."/>
        </authorList>
    </citation>
    <scope>NUCLEOTIDE SEQUENCE [LARGE SCALE GENOMIC DNA]</scope>
    <source>
        <strain evidence="14">EGGRZ-B1_66</strain>
        <tissue evidence="14">Body</tissue>
    </source>
</reference>
<evidence type="ECO:0000256" key="4">
    <source>
        <dbReference type="ARBA" id="ARBA00022777"/>
    </source>
</evidence>
<comment type="subcellular location">
    <subcellularLocation>
        <location evidence="1">Endomembrane system</location>
    </subcellularLocation>
</comment>
<keyword evidence="4 11" id="KW-0418">Kinase</keyword>
<dbReference type="SMART" id="SM00252">
    <property type="entry name" value="SH2"/>
    <property type="match status" value="1"/>
</dbReference>
<comment type="catalytic activity">
    <reaction evidence="8 11">
        <text>L-tyrosyl-[protein] + ATP = O-phospho-L-tyrosyl-[protein] + ADP + H(+)</text>
        <dbReference type="Rhea" id="RHEA:10596"/>
        <dbReference type="Rhea" id="RHEA-COMP:10136"/>
        <dbReference type="Rhea" id="RHEA-COMP:20101"/>
        <dbReference type="ChEBI" id="CHEBI:15378"/>
        <dbReference type="ChEBI" id="CHEBI:30616"/>
        <dbReference type="ChEBI" id="CHEBI:46858"/>
        <dbReference type="ChEBI" id="CHEBI:61978"/>
        <dbReference type="ChEBI" id="CHEBI:456216"/>
        <dbReference type="EC" id="2.7.10.2"/>
    </reaction>
</comment>
<dbReference type="SUPFAM" id="SSF56112">
    <property type="entry name" value="Protein kinase-like (PK-like)"/>
    <property type="match status" value="1"/>
</dbReference>
<evidence type="ECO:0000259" key="12">
    <source>
        <dbReference type="PROSITE" id="PS50001"/>
    </source>
</evidence>
<dbReference type="PRINTS" id="PR00401">
    <property type="entry name" value="SH2DOMAIN"/>
</dbReference>
<dbReference type="InterPro" id="IPR017441">
    <property type="entry name" value="Protein_kinase_ATP_BS"/>
</dbReference>
<dbReference type="GO" id="GO:0048468">
    <property type="term" value="P:cell development"/>
    <property type="evidence" value="ECO:0007669"/>
    <property type="project" value="UniProtKB-ARBA"/>
</dbReference>
<keyword evidence="3 10" id="KW-0547">Nucleotide-binding</keyword>
<dbReference type="PROSITE" id="PS00109">
    <property type="entry name" value="PROTEIN_KINASE_TYR"/>
    <property type="match status" value="1"/>
</dbReference>
<dbReference type="PANTHER" id="PTHR24418">
    <property type="entry name" value="TYROSINE-PROTEIN KINASE"/>
    <property type="match status" value="1"/>
</dbReference>
<gene>
    <name evidence="14" type="ORF">Ciccas_010004</name>
</gene>
<comment type="similarity">
    <text evidence="11">Belongs to the protein kinase superfamily. Tyr protein kinase family.</text>
</comment>
<dbReference type="InterPro" id="IPR008266">
    <property type="entry name" value="Tyr_kinase_AS"/>
</dbReference>
<dbReference type="PROSITE" id="PS00107">
    <property type="entry name" value="PROTEIN_KINASE_ATP"/>
    <property type="match status" value="1"/>
</dbReference>
<evidence type="ECO:0000256" key="5">
    <source>
        <dbReference type="ARBA" id="ARBA00022840"/>
    </source>
</evidence>
<sequence>MNQGPKRRQCYDDLQNASINRSNNVNPFNGSSMQQSYAKGKRRKEVRLHSVPWYHGPITREVAEELLQPFDDGFFLIRESVTYRGGFTLSVCADKFVQHYRIIYANSKYSIDEEIFFDRLEDLVDHYANDADGIVHRLVSYPPKAGVPIYPPVLEYFNKEGWVIPFEEIHLGQKLGSGDFASVYRAICRDVTVAAKCVKQESSMSFYGLKEASMMTSLNHVNLVRLFGISICENSFYLVCEYLPNGSLVDFLRSRGKSKIEMAHVITFSMDICAGMTQLERQKVVHRDLAARNVLLDADCRAKIADFGHCRESNSQEHKGRMPIKWTAPEAIKNNIFTPASDMWSYGVLLWEIFTFGKLPYSTMQVKDVLDNIEEGYRLPMPEDCPSMIYELMHSAWNILPEKRPSFFQCMDKWVNLYQILLPGVPLPSPPKAPIAPPDLY</sequence>
<accession>A0ABD2PVD4</accession>
<dbReference type="InterPro" id="IPR000719">
    <property type="entry name" value="Prot_kinase_dom"/>
</dbReference>
<dbReference type="SMART" id="SM00219">
    <property type="entry name" value="TyrKc"/>
    <property type="match status" value="1"/>
</dbReference>
<keyword evidence="9" id="KW-0727">SH2 domain</keyword>
<evidence type="ECO:0000256" key="3">
    <source>
        <dbReference type="ARBA" id="ARBA00022741"/>
    </source>
</evidence>
<dbReference type="Pfam" id="PF00017">
    <property type="entry name" value="SH2"/>
    <property type="match status" value="1"/>
</dbReference>
<dbReference type="Pfam" id="PF07714">
    <property type="entry name" value="PK_Tyr_Ser-Thr"/>
    <property type="match status" value="1"/>
</dbReference>
<feature type="domain" description="Protein kinase" evidence="13">
    <location>
        <begin position="169"/>
        <end position="421"/>
    </location>
</feature>
<evidence type="ECO:0000259" key="13">
    <source>
        <dbReference type="PROSITE" id="PS50011"/>
    </source>
</evidence>
<keyword evidence="7 11" id="KW-0829">Tyrosine-protein kinase</keyword>
<keyword evidence="5 10" id="KW-0067">ATP-binding</keyword>
<dbReference type="GO" id="GO:0005524">
    <property type="term" value="F:ATP binding"/>
    <property type="evidence" value="ECO:0007669"/>
    <property type="project" value="UniProtKB-UniRule"/>
</dbReference>
<protein>
    <recommendedName>
        <fullName evidence="11">Tyrosine-protein kinase</fullName>
        <ecNumber evidence="11">2.7.10.2</ecNumber>
    </recommendedName>
</protein>
<dbReference type="GO" id="GO:0012505">
    <property type="term" value="C:endomembrane system"/>
    <property type="evidence" value="ECO:0007669"/>
    <property type="project" value="UniProtKB-SubCell"/>
</dbReference>
<dbReference type="PROSITE" id="PS50011">
    <property type="entry name" value="PROTEIN_KINASE_DOM"/>
    <property type="match status" value="1"/>
</dbReference>
<dbReference type="GO" id="GO:0030182">
    <property type="term" value="P:neuron differentiation"/>
    <property type="evidence" value="ECO:0007669"/>
    <property type="project" value="UniProtKB-ARBA"/>
</dbReference>
<evidence type="ECO:0000256" key="7">
    <source>
        <dbReference type="ARBA" id="ARBA00023137"/>
    </source>
</evidence>
<dbReference type="Gene3D" id="1.10.510.10">
    <property type="entry name" value="Transferase(Phosphotransferase) domain 1"/>
    <property type="match status" value="1"/>
</dbReference>
<dbReference type="FunFam" id="1.10.510.10:FF:001512">
    <property type="entry name" value="Receptor tyrosine-protein kinase erbB-2"/>
    <property type="match status" value="1"/>
</dbReference>
<dbReference type="Proteomes" id="UP001626550">
    <property type="component" value="Unassembled WGS sequence"/>
</dbReference>
<dbReference type="InterPro" id="IPR000980">
    <property type="entry name" value="SH2"/>
</dbReference>
<dbReference type="InterPro" id="IPR036860">
    <property type="entry name" value="SH2_dom_sf"/>
</dbReference>
<evidence type="ECO:0000256" key="10">
    <source>
        <dbReference type="PROSITE-ProRule" id="PRU10141"/>
    </source>
</evidence>
<feature type="binding site" evidence="10">
    <location>
        <position position="196"/>
    </location>
    <ligand>
        <name>ATP</name>
        <dbReference type="ChEBI" id="CHEBI:30616"/>
    </ligand>
</feature>
<keyword evidence="2 11" id="KW-0808">Transferase</keyword>
<dbReference type="InterPro" id="IPR001245">
    <property type="entry name" value="Ser-Thr/Tyr_kinase_cat_dom"/>
</dbReference>
<dbReference type="InterPro" id="IPR011009">
    <property type="entry name" value="Kinase-like_dom_sf"/>
</dbReference>
<dbReference type="PROSITE" id="PS50001">
    <property type="entry name" value="SH2"/>
    <property type="match status" value="1"/>
</dbReference>
<evidence type="ECO:0000256" key="1">
    <source>
        <dbReference type="ARBA" id="ARBA00004308"/>
    </source>
</evidence>
<dbReference type="GO" id="GO:0004715">
    <property type="term" value="F:non-membrane spanning protein tyrosine kinase activity"/>
    <property type="evidence" value="ECO:0007669"/>
    <property type="project" value="UniProtKB-EC"/>
</dbReference>
<dbReference type="InterPro" id="IPR020635">
    <property type="entry name" value="Tyr_kinase_cat_dom"/>
</dbReference>
<evidence type="ECO:0000256" key="6">
    <source>
        <dbReference type="ARBA" id="ARBA00023136"/>
    </source>
</evidence>
<evidence type="ECO:0000313" key="14">
    <source>
        <dbReference type="EMBL" id="KAL3311415.1"/>
    </source>
</evidence>
<evidence type="ECO:0000256" key="11">
    <source>
        <dbReference type="RuleBase" id="RU362096"/>
    </source>
</evidence>
<feature type="domain" description="SH2" evidence="12">
    <location>
        <begin position="53"/>
        <end position="143"/>
    </location>
</feature>
<comment type="caution">
    <text evidence="14">The sequence shown here is derived from an EMBL/GenBank/DDBJ whole genome shotgun (WGS) entry which is preliminary data.</text>
</comment>
<name>A0ABD2PVD4_9PLAT</name>
<dbReference type="EMBL" id="JBJKFK010002244">
    <property type="protein sequence ID" value="KAL3311415.1"/>
    <property type="molecule type" value="Genomic_DNA"/>
</dbReference>
<keyword evidence="15" id="KW-1185">Reference proteome</keyword>
<dbReference type="GO" id="GO:0050793">
    <property type="term" value="P:regulation of developmental process"/>
    <property type="evidence" value="ECO:0007669"/>
    <property type="project" value="UniProtKB-ARBA"/>
</dbReference>